<keyword evidence="9" id="KW-1185">Reference proteome</keyword>
<evidence type="ECO:0000256" key="1">
    <source>
        <dbReference type="ARBA" id="ARBA00022603"/>
    </source>
</evidence>
<dbReference type="EMBL" id="CP001801">
    <property type="protein sequence ID" value="ACX95881.1"/>
    <property type="molecule type" value="Genomic_DNA"/>
</dbReference>
<feature type="binding site" evidence="5">
    <location>
        <begin position="124"/>
        <end position="128"/>
    </location>
    <ligand>
        <name>S-adenosyl-L-methionine</name>
        <dbReference type="ChEBI" id="CHEBI:59789"/>
    </ligand>
</feature>
<dbReference type="Pfam" id="PF05175">
    <property type="entry name" value="MTS"/>
    <property type="match status" value="1"/>
</dbReference>
<feature type="binding site" evidence="5">
    <location>
        <position position="178"/>
    </location>
    <ligand>
        <name>S-adenosyl-L-methionine</name>
        <dbReference type="ChEBI" id="CHEBI:59789"/>
    </ligand>
</feature>
<dbReference type="FunFam" id="3.40.50.150:FF:000053">
    <property type="entry name" value="Release factor glutamine methyltransferase"/>
    <property type="match status" value="1"/>
</dbReference>
<dbReference type="GO" id="GO:0032259">
    <property type="term" value="P:methylation"/>
    <property type="evidence" value="ECO:0007669"/>
    <property type="project" value="UniProtKB-KW"/>
</dbReference>
<dbReference type="NCBIfam" id="TIGR00536">
    <property type="entry name" value="hemK_fam"/>
    <property type="match status" value="1"/>
</dbReference>
<dbReference type="Gene3D" id="3.40.50.150">
    <property type="entry name" value="Vaccinia Virus protein VP39"/>
    <property type="match status" value="1"/>
</dbReference>
<dbReference type="PANTHER" id="PTHR18895">
    <property type="entry name" value="HEMK METHYLTRANSFERASE"/>
    <property type="match status" value="1"/>
</dbReference>
<feature type="domain" description="Release factor glutamine methyltransferase N-terminal" evidence="7">
    <location>
        <begin position="11"/>
        <end position="79"/>
    </location>
</feature>
<reference evidence="8 9" key="1">
    <citation type="submission" date="2009-10" db="EMBL/GenBank/DDBJ databases">
        <title>Complete sequence of Halothiobacillus neapolitanus c2.</title>
        <authorList>
            <consortium name="US DOE Joint Genome Institute"/>
            <person name="Lucas S."/>
            <person name="Copeland A."/>
            <person name="Lapidus A."/>
            <person name="Glavina del Rio T."/>
            <person name="Tice H."/>
            <person name="Bruce D."/>
            <person name="Goodwin L."/>
            <person name="Pitluck S."/>
            <person name="Davenport K."/>
            <person name="Brettin T."/>
            <person name="Detter J.C."/>
            <person name="Han C."/>
            <person name="Tapia R."/>
            <person name="Larimer F."/>
            <person name="Land M."/>
            <person name="Hauser L."/>
            <person name="Kyrpides N."/>
            <person name="Mikhailova N."/>
            <person name="Kerfeld C."/>
            <person name="Cannon G."/>
            <person name="Heinhort S."/>
        </authorList>
    </citation>
    <scope>NUCLEOTIDE SEQUENCE [LARGE SCALE GENOMIC DNA]</scope>
    <source>
        <strain evidence="9">ATCC 23641 / c2</strain>
    </source>
</reference>
<evidence type="ECO:0000256" key="4">
    <source>
        <dbReference type="ARBA" id="ARBA00048391"/>
    </source>
</evidence>
<accession>D0KZK8</accession>
<dbReference type="GO" id="GO:0003676">
    <property type="term" value="F:nucleic acid binding"/>
    <property type="evidence" value="ECO:0007669"/>
    <property type="project" value="InterPro"/>
</dbReference>
<protein>
    <recommendedName>
        <fullName evidence="5">Release factor glutamine methyltransferase</fullName>
        <shortName evidence="5">RF MTase</shortName>
        <ecNumber evidence="5">2.1.1.297</ecNumber>
    </recommendedName>
    <alternativeName>
        <fullName evidence="5">N5-glutamine methyltransferase PrmC</fullName>
    </alternativeName>
    <alternativeName>
        <fullName evidence="5">Protein-(glutamine-N5) MTase PrmC</fullName>
    </alternativeName>
    <alternativeName>
        <fullName evidence="5">Protein-glutamine N-methyltransferase PrmC</fullName>
    </alternativeName>
</protein>
<dbReference type="PROSITE" id="PS00092">
    <property type="entry name" value="N6_MTASE"/>
    <property type="match status" value="1"/>
</dbReference>
<name>D0KZK8_HALNC</name>
<keyword evidence="2 5" id="KW-0808">Transferase</keyword>
<feature type="binding site" evidence="5">
    <location>
        <begin position="193"/>
        <end position="196"/>
    </location>
    <ligand>
        <name>substrate</name>
    </ligand>
</feature>
<dbReference type="Pfam" id="PF17827">
    <property type="entry name" value="PrmC_N"/>
    <property type="match status" value="1"/>
</dbReference>
<dbReference type="SUPFAM" id="SSF53335">
    <property type="entry name" value="S-adenosyl-L-methionine-dependent methyltransferases"/>
    <property type="match status" value="1"/>
</dbReference>
<dbReference type="GO" id="GO:0102559">
    <property type="term" value="F:peptide chain release factor N(5)-glutamine methyltransferase activity"/>
    <property type="evidence" value="ECO:0007669"/>
    <property type="project" value="UniProtKB-EC"/>
</dbReference>
<dbReference type="STRING" id="555778.Hneap_1045"/>
<dbReference type="CDD" id="cd02440">
    <property type="entry name" value="AdoMet_MTases"/>
    <property type="match status" value="1"/>
</dbReference>
<gene>
    <name evidence="5" type="primary">prmC</name>
    <name evidence="8" type="ordered locus">Hneap_1045</name>
</gene>
<feature type="binding site" evidence="5">
    <location>
        <position position="147"/>
    </location>
    <ligand>
        <name>S-adenosyl-L-methionine</name>
        <dbReference type="ChEBI" id="CHEBI:59789"/>
    </ligand>
</feature>
<comment type="function">
    <text evidence="5">Methylates the class 1 translation termination release factors RF1/PrfA and RF2/PrfB on the glutamine residue of the universally conserved GGQ motif.</text>
</comment>
<sequence>MTHEPGTPLAELIDEARCLLGGDADAMVDIRSLVSQLAGLDRARQLMELERLLPSATAARLRSAFERRAAGEPVAYITGFKPFWRHEFLVTPATLIPRPETEHLLEWALEKIPPQQALTVADLGTGSGVLAISLAIERPQIQVFGCDLSRDALLVARENESRLRADAALPIRWLQGSWLGMFKPESLDVIVSNPPYIRPDDPHLAIGDLRFEPQSALVAQDEGMADYRQIIEQASTRLKPGGWILFEHGYDQANAVAECLAQKGFQTISHRTDLAGQVRNTAAQRV</sequence>
<evidence type="ECO:0000313" key="9">
    <source>
        <dbReference type="Proteomes" id="UP000009102"/>
    </source>
</evidence>
<dbReference type="InterPro" id="IPR029063">
    <property type="entry name" value="SAM-dependent_MTases_sf"/>
</dbReference>
<keyword evidence="3 5" id="KW-0949">S-adenosyl-L-methionine</keyword>
<dbReference type="EC" id="2.1.1.297" evidence="5"/>
<dbReference type="HOGENOM" id="CLU_018398_3_1_6"/>
<organism evidence="8 9">
    <name type="scientific">Halothiobacillus neapolitanus (strain ATCC 23641 / DSM 15147 / CIP 104769 / NCIMB 8539 / c2)</name>
    <name type="common">Thiobacillus neapolitanus</name>
    <dbReference type="NCBI Taxonomy" id="555778"/>
    <lineage>
        <taxon>Bacteria</taxon>
        <taxon>Pseudomonadati</taxon>
        <taxon>Pseudomonadota</taxon>
        <taxon>Gammaproteobacteria</taxon>
        <taxon>Chromatiales</taxon>
        <taxon>Halothiobacillaceae</taxon>
        <taxon>Halothiobacillus</taxon>
    </lineage>
</organism>
<dbReference type="InterPro" id="IPR007848">
    <property type="entry name" value="Small_mtfrase_dom"/>
</dbReference>
<evidence type="ECO:0000256" key="2">
    <source>
        <dbReference type="ARBA" id="ARBA00022679"/>
    </source>
</evidence>
<dbReference type="Proteomes" id="UP000009102">
    <property type="component" value="Chromosome"/>
</dbReference>
<evidence type="ECO:0000259" key="7">
    <source>
        <dbReference type="Pfam" id="PF17827"/>
    </source>
</evidence>
<dbReference type="NCBIfam" id="TIGR03534">
    <property type="entry name" value="RF_mod_PrmC"/>
    <property type="match status" value="1"/>
</dbReference>
<dbReference type="OrthoDB" id="9800643at2"/>
<dbReference type="InterPro" id="IPR019874">
    <property type="entry name" value="RF_methyltr_PrmC"/>
</dbReference>
<dbReference type="AlphaFoldDB" id="D0KZK8"/>
<evidence type="ECO:0000256" key="3">
    <source>
        <dbReference type="ARBA" id="ARBA00022691"/>
    </source>
</evidence>
<dbReference type="RefSeq" id="WP_012823917.1">
    <property type="nucleotide sequence ID" value="NC_013422.1"/>
</dbReference>
<dbReference type="InterPro" id="IPR050320">
    <property type="entry name" value="N5-glutamine_MTase"/>
</dbReference>
<evidence type="ECO:0000259" key="6">
    <source>
        <dbReference type="Pfam" id="PF05175"/>
    </source>
</evidence>
<dbReference type="PANTHER" id="PTHR18895:SF74">
    <property type="entry name" value="MTRF1L RELEASE FACTOR GLUTAMINE METHYLTRANSFERASE"/>
    <property type="match status" value="1"/>
</dbReference>
<evidence type="ECO:0000256" key="5">
    <source>
        <dbReference type="HAMAP-Rule" id="MF_02126"/>
    </source>
</evidence>
<evidence type="ECO:0000313" key="8">
    <source>
        <dbReference type="EMBL" id="ACX95881.1"/>
    </source>
</evidence>
<comment type="similarity">
    <text evidence="5">Belongs to the protein N5-glutamine methyltransferase family. PrmC subfamily.</text>
</comment>
<dbReference type="InterPro" id="IPR004556">
    <property type="entry name" value="HemK-like"/>
</dbReference>
<comment type="catalytic activity">
    <reaction evidence="4 5">
        <text>L-glutaminyl-[peptide chain release factor] + S-adenosyl-L-methionine = N(5)-methyl-L-glutaminyl-[peptide chain release factor] + S-adenosyl-L-homocysteine + H(+)</text>
        <dbReference type="Rhea" id="RHEA:42896"/>
        <dbReference type="Rhea" id="RHEA-COMP:10271"/>
        <dbReference type="Rhea" id="RHEA-COMP:10272"/>
        <dbReference type="ChEBI" id="CHEBI:15378"/>
        <dbReference type="ChEBI" id="CHEBI:30011"/>
        <dbReference type="ChEBI" id="CHEBI:57856"/>
        <dbReference type="ChEBI" id="CHEBI:59789"/>
        <dbReference type="ChEBI" id="CHEBI:61891"/>
        <dbReference type="EC" id="2.1.1.297"/>
    </reaction>
</comment>
<dbReference type="InterPro" id="IPR040758">
    <property type="entry name" value="PrmC_N"/>
</dbReference>
<feature type="domain" description="Methyltransferase small" evidence="6">
    <location>
        <begin position="109"/>
        <end position="201"/>
    </location>
</feature>
<dbReference type="eggNOG" id="COG2890">
    <property type="taxonomic scope" value="Bacteria"/>
</dbReference>
<keyword evidence="1 5" id="KW-0489">Methyltransferase</keyword>
<dbReference type="Gene3D" id="1.10.8.10">
    <property type="entry name" value="DNA helicase RuvA subunit, C-terminal domain"/>
    <property type="match status" value="1"/>
</dbReference>
<dbReference type="KEGG" id="hna:Hneap_1045"/>
<dbReference type="InterPro" id="IPR002052">
    <property type="entry name" value="DNA_methylase_N6_adenine_CS"/>
</dbReference>
<proteinExistence type="inferred from homology"/>
<feature type="binding site" evidence="5">
    <location>
        <position position="193"/>
    </location>
    <ligand>
        <name>S-adenosyl-L-methionine</name>
        <dbReference type="ChEBI" id="CHEBI:59789"/>
    </ligand>
</feature>
<dbReference type="HAMAP" id="MF_02126">
    <property type="entry name" value="RF_methyltr_PrmC"/>
    <property type="match status" value="1"/>
</dbReference>